<dbReference type="AlphaFoldDB" id="A0A1I5VFS2"/>
<dbReference type="InterPro" id="IPR000387">
    <property type="entry name" value="Tyr_Pase_dom"/>
</dbReference>
<dbReference type="EMBL" id="FOWC01000008">
    <property type="protein sequence ID" value="SFQ06408.1"/>
    <property type="molecule type" value="Genomic_DNA"/>
</dbReference>
<dbReference type="InterPro" id="IPR016130">
    <property type="entry name" value="Tyr_Pase_AS"/>
</dbReference>
<dbReference type="SUPFAM" id="SSF52799">
    <property type="entry name" value="(Phosphotyrosine protein) phosphatases II"/>
    <property type="match status" value="1"/>
</dbReference>
<proteinExistence type="inferred from homology"/>
<accession>A0A1I5VFS2</accession>
<dbReference type="PROSITE" id="PS00383">
    <property type="entry name" value="TYR_PHOSPHATASE_1"/>
    <property type="match status" value="1"/>
</dbReference>
<dbReference type="PROSITE" id="PS50056">
    <property type="entry name" value="TYR_PHOSPHATASE_2"/>
    <property type="match status" value="1"/>
</dbReference>
<feature type="domain" description="Tyrosine specific protein phosphatases" evidence="2">
    <location>
        <begin position="119"/>
        <end position="181"/>
    </location>
</feature>
<dbReference type="RefSeq" id="WP_093575288.1">
    <property type="nucleotide sequence ID" value="NZ_FOWC01000008.1"/>
</dbReference>
<dbReference type="InterPro" id="IPR029021">
    <property type="entry name" value="Prot-tyrosine_phosphatase-like"/>
</dbReference>
<dbReference type="InterPro" id="IPR026893">
    <property type="entry name" value="Tyr/Ser_Pase_IphP-type"/>
</dbReference>
<name>A0A1I5VFS2_9PSEU</name>
<dbReference type="GO" id="GO:0004721">
    <property type="term" value="F:phosphoprotein phosphatase activity"/>
    <property type="evidence" value="ECO:0007669"/>
    <property type="project" value="InterPro"/>
</dbReference>
<dbReference type="Gene3D" id="3.90.190.10">
    <property type="entry name" value="Protein tyrosine phosphatase superfamily"/>
    <property type="match status" value="1"/>
</dbReference>
<dbReference type="OrthoDB" id="1188001at2"/>
<dbReference type="STRING" id="112413.SAMN05421854_108335"/>
<evidence type="ECO:0000259" key="2">
    <source>
        <dbReference type="PROSITE" id="PS50056"/>
    </source>
</evidence>
<dbReference type="PANTHER" id="PTHR31126">
    <property type="entry name" value="TYROSINE-PROTEIN PHOSPHATASE"/>
    <property type="match status" value="1"/>
</dbReference>
<reference evidence="3 4" key="1">
    <citation type="submission" date="2016-10" db="EMBL/GenBank/DDBJ databases">
        <authorList>
            <person name="de Groot N.N."/>
        </authorList>
    </citation>
    <scope>NUCLEOTIDE SEQUENCE [LARGE SCALE GENOMIC DNA]</scope>
    <source>
        <strain evidence="3 4">DSM 44637</strain>
    </source>
</reference>
<evidence type="ECO:0000313" key="4">
    <source>
        <dbReference type="Proteomes" id="UP000199137"/>
    </source>
</evidence>
<gene>
    <name evidence="3" type="ORF">SAMN05421854_108335</name>
</gene>
<dbReference type="Proteomes" id="UP000199137">
    <property type="component" value="Unassembled WGS sequence"/>
</dbReference>
<evidence type="ECO:0000313" key="3">
    <source>
        <dbReference type="EMBL" id="SFQ06408.1"/>
    </source>
</evidence>
<organism evidence="3 4">
    <name type="scientific">Amycolatopsis rubida</name>
    <dbReference type="NCBI Taxonomy" id="112413"/>
    <lineage>
        <taxon>Bacteria</taxon>
        <taxon>Bacillati</taxon>
        <taxon>Actinomycetota</taxon>
        <taxon>Actinomycetes</taxon>
        <taxon>Pseudonocardiales</taxon>
        <taxon>Pseudonocardiaceae</taxon>
        <taxon>Amycolatopsis</taxon>
    </lineage>
</organism>
<comment type="similarity">
    <text evidence="1">Belongs to the protein-tyrosine phosphatase family.</text>
</comment>
<sequence>MPFDLSPGLTGAYNFRDLGGLRTGDGHKVRAGALFRSDTLQALTEQDAANLVDVLGVELIVDLRGGAEAVEQGRGLLARAAVCYLNAPLRDAPVTDLDPAEQTLQFYLQTLTASGAMLTNVVRFLAALAGRPAVFHCAAGKDRTGVVTALVLSLLGVQREEIVRDYLTTQQNMPRIVERFRRWPYYRDHMAAVPPQLYQTDENTIQAFLDHLDKQFNGAKGWARTRGVPDAVIDRLKAGLLQTAAP</sequence>
<dbReference type="PANTHER" id="PTHR31126:SF1">
    <property type="entry name" value="TYROSINE SPECIFIC PROTEIN PHOSPHATASES DOMAIN-CONTAINING PROTEIN"/>
    <property type="match status" value="1"/>
</dbReference>
<protein>
    <submittedName>
        <fullName evidence="3">Protein tyrosine/serine phosphatase</fullName>
    </submittedName>
</protein>
<dbReference type="Pfam" id="PF13350">
    <property type="entry name" value="Y_phosphatase3"/>
    <property type="match status" value="1"/>
</dbReference>
<evidence type="ECO:0000256" key="1">
    <source>
        <dbReference type="ARBA" id="ARBA00009580"/>
    </source>
</evidence>